<dbReference type="EMBL" id="CP000505">
    <property type="protein sequence ID" value="ABL77430.1"/>
    <property type="molecule type" value="Genomic_DNA"/>
</dbReference>
<organism evidence="2 3">
    <name type="scientific">Thermofilum pendens (strain DSM 2475 / Hrk 5)</name>
    <dbReference type="NCBI Taxonomy" id="368408"/>
    <lineage>
        <taxon>Archaea</taxon>
        <taxon>Thermoproteota</taxon>
        <taxon>Thermoprotei</taxon>
        <taxon>Thermofilales</taxon>
        <taxon>Thermofilaceae</taxon>
        <taxon>Thermofilum</taxon>
    </lineage>
</organism>
<protein>
    <submittedName>
        <fullName evidence="2">Uncharacterized protein</fullName>
    </submittedName>
</protein>
<proteinExistence type="predicted"/>
<dbReference type="STRING" id="368408.Tpen_0020"/>
<gene>
    <name evidence="2" type="ordered locus">Tpen_0020</name>
</gene>
<name>A1RW50_THEPD</name>
<accession>A1RW50</accession>
<keyword evidence="1" id="KW-1133">Transmembrane helix</keyword>
<evidence type="ECO:0000313" key="3">
    <source>
        <dbReference type="Proteomes" id="UP000000641"/>
    </source>
</evidence>
<keyword evidence="1" id="KW-0812">Transmembrane</keyword>
<dbReference type="EnsemblBacteria" id="ABL77430">
    <property type="protein sequence ID" value="ABL77430"/>
    <property type="gene ID" value="Tpen_0020"/>
</dbReference>
<sequence>MLLGVAGMLLIIAAWIASFKDVPSPRLSSLYAAGSFLLAVHSVLIGDPVFLVLNSLATALALLNLYRWYRGRAKP</sequence>
<dbReference type="Proteomes" id="UP000000641">
    <property type="component" value="Chromosome"/>
</dbReference>
<dbReference type="AlphaFoldDB" id="A1RW50"/>
<feature type="transmembrane region" description="Helical" evidence="1">
    <location>
        <begin position="43"/>
        <end position="66"/>
    </location>
</feature>
<dbReference type="eggNOG" id="arCOG05661">
    <property type="taxonomic scope" value="Archaea"/>
</dbReference>
<evidence type="ECO:0000313" key="2">
    <source>
        <dbReference type="EMBL" id="ABL77430.1"/>
    </source>
</evidence>
<dbReference type="KEGG" id="tpe:Tpen_0020"/>
<keyword evidence="3" id="KW-1185">Reference proteome</keyword>
<reference evidence="3" key="1">
    <citation type="journal article" date="2008" name="J. Bacteriol.">
        <title>Genome sequence of Thermofilum pendens reveals an exceptional loss of biosynthetic pathways without genome reduction.</title>
        <authorList>
            <person name="Anderson I."/>
            <person name="Rodriguez J."/>
            <person name="Susanti D."/>
            <person name="Porat I."/>
            <person name="Reich C."/>
            <person name="Ulrich L.E."/>
            <person name="Elkins J.G."/>
            <person name="Mavromatis K."/>
            <person name="Lykidis A."/>
            <person name="Kim E."/>
            <person name="Thompson L.S."/>
            <person name="Nolan M."/>
            <person name="Land M."/>
            <person name="Copeland A."/>
            <person name="Lapidus A."/>
            <person name="Lucas S."/>
            <person name="Detter C."/>
            <person name="Zhulin I.B."/>
            <person name="Olsen G.J."/>
            <person name="Whitman W."/>
            <person name="Mukhopadhyay B."/>
            <person name="Bristow J."/>
            <person name="Kyrpides N."/>
        </authorList>
    </citation>
    <scope>NUCLEOTIDE SEQUENCE [LARGE SCALE GENOMIC DNA]</scope>
    <source>
        <strain evidence="3">DSM 2475 / Hrk 5</strain>
    </source>
</reference>
<dbReference type="HOGENOM" id="CLU_166571_0_0_2"/>
<evidence type="ECO:0000256" key="1">
    <source>
        <dbReference type="SAM" id="Phobius"/>
    </source>
</evidence>
<keyword evidence="1" id="KW-0472">Membrane</keyword>